<comment type="caution">
    <text evidence="1">The sequence shown here is derived from an EMBL/GenBank/DDBJ whole genome shotgun (WGS) entry which is preliminary data.</text>
</comment>
<dbReference type="Proteomes" id="UP000265520">
    <property type="component" value="Unassembled WGS sequence"/>
</dbReference>
<dbReference type="AlphaFoldDB" id="A0A392QPC7"/>
<feature type="non-terminal residue" evidence="1">
    <location>
        <position position="1"/>
    </location>
</feature>
<name>A0A392QPC7_9FABA</name>
<evidence type="ECO:0000313" key="1">
    <source>
        <dbReference type="EMBL" id="MCI25809.1"/>
    </source>
</evidence>
<evidence type="ECO:0000313" key="2">
    <source>
        <dbReference type="Proteomes" id="UP000265520"/>
    </source>
</evidence>
<dbReference type="EMBL" id="LXQA010149539">
    <property type="protein sequence ID" value="MCI25809.1"/>
    <property type="molecule type" value="Genomic_DNA"/>
</dbReference>
<protein>
    <submittedName>
        <fullName evidence="1">Uncharacterized protein</fullName>
    </submittedName>
</protein>
<accession>A0A392QPC7</accession>
<reference evidence="1 2" key="1">
    <citation type="journal article" date="2018" name="Front. Plant Sci.">
        <title>Red Clover (Trifolium pratense) and Zigzag Clover (T. medium) - A Picture of Genomic Similarities and Differences.</title>
        <authorList>
            <person name="Dluhosova J."/>
            <person name="Istvanek J."/>
            <person name="Nedelnik J."/>
            <person name="Repkova J."/>
        </authorList>
    </citation>
    <scope>NUCLEOTIDE SEQUENCE [LARGE SCALE GENOMIC DNA]</scope>
    <source>
        <strain evidence="2">cv. 10/8</strain>
        <tissue evidence="1">Leaf</tissue>
    </source>
</reference>
<organism evidence="1 2">
    <name type="scientific">Trifolium medium</name>
    <dbReference type="NCBI Taxonomy" id="97028"/>
    <lineage>
        <taxon>Eukaryota</taxon>
        <taxon>Viridiplantae</taxon>
        <taxon>Streptophyta</taxon>
        <taxon>Embryophyta</taxon>
        <taxon>Tracheophyta</taxon>
        <taxon>Spermatophyta</taxon>
        <taxon>Magnoliopsida</taxon>
        <taxon>eudicotyledons</taxon>
        <taxon>Gunneridae</taxon>
        <taxon>Pentapetalae</taxon>
        <taxon>rosids</taxon>
        <taxon>fabids</taxon>
        <taxon>Fabales</taxon>
        <taxon>Fabaceae</taxon>
        <taxon>Papilionoideae</taxon>
        <taxon>50 kb inversion clade</taxon>
        <taxon>NPAAA clade</taxon>
        <taxon>Hologalegina</taxon>
        <taxon>IRL clade</taxon>
        <taxon>Trifolieae</taxon>
        <taxon>Trifolium</taxon>
    </lineage>
</organism>
<keyword evidence="2" id="KW-1185">Reference proteome</keyword>
<sequence length="54" mass="5491">AYPAATTAAYLTPTSTTAAYPTVDGSPVTVKAFQVGGGGVVERKWVEDDSESGI</sequence>
<proteinExistence type="predicted"/>